<dbReference type="InterPro" id="IPR051337">
    <property type="entry name" value="OPA_Antiporter"/>
</dbReference>
<evidence type="ECO:0000259" key="6">
    <source>
        <dbReference type="PROSITE" id="PS50850"/>
    </source>
</evidence>
<evidence type="ECO:0000256" key="3">
    <source>
        <dbReference type="ARBA" id="ARBA00022989"/>
    </source>
</evidence>
<feature type="transmembrane region" description="Helical" evidence="5">
    <location>
        <begin position="86"/>
        <end position="105"/>
    </location>
</feature>
<feature type="transmembrane region" description="Helical" evidence="5">
    <location>
        <begin position="32"/>
        <end position="50"/>
    </location>
</feature>
<evidence type="ECO:0000256" key="4">
    <source>
        <dbReference type="ARBA" id="ARBA00023136"/>
    </source>
</evidence>
<evidence type="ECO:0000313" key="8">
    <source>
        <dbReference type="Proteomes" id="UP001156870"/>
    </source>
</evidence>
<feature type="transmembrane region" description="Helical" evidence="5">
    <location>
        <begin position="209"/>
        <end position="226"/>
    </location>
</feature>
<feature type="transmembrane region" description="Helical" evidence="5">
    <location>
        <begin position="126"/>
        <end position="144"/>
    </location>
</feature>
<dbReference type="PROSITE" id="PS50850">
    <property type="entry name" value="MFS"/>
    <property type="match status" value="1"/>
</dbReference>
<evidence type="ECO:0000256" key="5">
    <source>
        <dbReference type="SAM" id="Phobius"/>
    </source>
</evidence>
<sequence length="414" mass="44961">MIFSLPFHIARFFRPTFLTVFDLSNTGLGDAFAMYGLIAMLVYFPGGVLADKFSARKLMTCALLSTAAGGIYLAQIPNLLGLSLLYGYWGATSILLFWAAMIKATREWGGTSKQGSAFGLLDGGRGLVAAVLSTLAVMLLSHYLSNTIDAVMDNERRNALQYVIYFYSAMTALAGVFIWWAVPDTIHSLPSANQNVLTDLTNVLKKPTIWLQALVVICAYCAYKGLDNFGLYVVDALGMNEVDSAQFTSSIAFLRPLAAISAGFLANRISASRVILGCFSILIATFWALAFWTPIKSNLWIIYANIIVTFAAVYALRGVYFALLEESQTSRERTGAAVGIISLVGFTPDLFFTPLAGRILDASPGIAGHQHFFWLMLAIVIIGVMASAALLWRIKKQTLQLSVGAEASSVRELG</sequence>
<dbReference type="GO" id="GO:0061513">
    <property type="term" value="F:glucose 6-phosphate:phosphate antiporter activity"/>
    <property type="evidence" value="ECO:0007669"/>
    <property type="project" value="TreeGrafter"/>
</dbReference>
<dbReference type="GO" id="GO:0012505">
    <property type="term" value="C:endomembrane system"/>
    <property type="evidence" value="ECO:0007669"/>
    <property type="project" value="UniProtKB-SubCell"/>
</dbReference>
<evidence type="ECO:0000256" key="2">
    <source>
        <dbReference type="ARBA" id="ARBA00022692"/>
    </source>
</evidence>
<feature type="transmembrane region" description="Helical" evidence="5">
    <location>
        <begin position="274"/>
        <end position="295"/>
    </location>
</feature>
<dbReference type="Gene3D" id="1.20.1250.20">
    <property type="entry name" value="MFS general substrate transporter like domains"/>
    <property type="match status" value="2"/>
</dbReference>
<name>A0AA37WLD2_9GAMM</name>
<comment type="caution">
    <text evidence="7">The sequence shown here is derived from an EMBL/GenBank/DDBJ whole genome shotgun (WGS) entry which is preliminary data.</text>
</comment>
<dbReference type="InterPro" id="IPR020846">
    <property type="entry name" value="MFS_dom"/>
</dbReference>
<feature type="transmembrane region" description="Helical" evidence="5">
    <location>
        <begin position="301"/>
        <end position="323"/>
    </location>
</feature>
<dbReference type="SUPFAM" id="SSF103473">
    <property type="entry name" value="MFS general substrate transporter"/>
    <property type="match status" value="1"/>
</dbReference>
<keyword evidence="2 5" id="KW-0812">Transmembrane</keyword>
<dbReference type="InterPro" id="IPR036259">
    <property type="entry name" value="MFS_trans_sf"/>
</dbReference>
<feature type="domain" description="Major facilitator superfamily (MFS) profile" evidence="6">
    <location>
        <begin position="1"/>
        <end position="395"/>
    </location>
</feature>
<dbReference type="AlphaFoldDB" id="A0AA37WLD2"/>
<comment type="subcellular location">
    <subcellularLocation>
        <location evidence="1">Endomembrane system</location>
        <topology evidence="1">Multi-pass membrane protein</topology>
    </subcellularLocation>
</comment>
<dbReference type="Proteomes" id="UP001156870">
    <property type="component" value="Unassembled WGS sequence"/>
</dbReference>
<keyword evidence="3 5" id="KW-1133">Transmembrane helix</keyword>
<gene>
    <name evidence="7" type="ORF">GCM10007877_08590</name>
</gene>
<keyword evidence="8" id="KW-1185">Reference proteome</keyword>
<dbReference type="PANTHER" id="PTHR43826">
    <property type="entry name" value="GLUCOSE-6-PHOSPHATE EXCHANGER SLC37A4"/>
    <property type="match status" value="1"/>
</dbReference>
<accession>A0AA37WLD2</accession>
<dbReference type="GO" id="GO:0016020">
    <property type="term" value="C:membrane"/>
    <property type="evidence" value="ECO:0007669"/>
    <property type="project" value="UniProtKB-ARBA"/>
</dbReference>
<feature type="transmembrane region" description="Helical" evidence="5">
    <location>
        <begin position="372"/>
        <end position="392"/>
    </location>
</feature>
<dbReference type="GO" id="GO:0035435">
    <property type="term" value="P:phosphate ion transmembrane transport"/>
    <property type="evidence" value="ECO:0007669"/>
    <property type="project" value="TreeGrafter"/>
</dbReference>
<reference evidence="7 8" key="1">
    <citation type="journal article" date="2014" name="Int. J. Syst. Evol. Microbiol.">
        <title>Complete genome sequence of Corynebacterium casei LMG S-19264T (=DSM 44701T), isolated from a smear-ripened cheese.</title>
        <authorList>
            <consortium name="US DOE Joint Genome Institute (JGI-PGF)"/>
            <person name="Walter F."/>
            <person name="Albersmeier A."/>
            <person name="Kalinowski J."/>
            <person name="Ruckert C."/>
        </authorList>
    </citation>
    <scope>NUCLEOTIDE SEQUENCE [LARGE SCALE GENOMIC DNA]</scope>
    <source>
        <strain evidence="7 8">NBRC 110095</strain>
    </source>
</reference>
<keyword evidence="4 5" id="KW-0472">Membrane</keyword>
<evidence type="ECO:0000256" key="1">
    <source>
        <dbReference type="ARBA" id="ARBA00004127"/>
    </source>
</evidence>
<dbReference type="Pfam" id="PF07690">
    <property type="entry name" value="MFS_1"/>
    <property type="match status" value="1"/>
</dbReference>
<feature type="transmembrane region" description="Helical" evidence="5">
    <location>
        <begin position="335"/>
        <end position="352"/>
    </location>
</feature>
<dbReference type="InterPro" id="IPR011701">
    <property type="entry name" value="MFS"/>
</dbReference>
<proteinExistence type="predicted"/>
<organism evidence="7 8">
    <name type="scientific">Marinibactrum halimedae</name>
    <dbReference type="NCBI Taxonomy" id="1444977"/>
    <lineage>
        <taxon>Bacteria</taxon>
        <taxon>Pseudomonadati</taxon>
        <taxon>Pseudomonadota</taxon>
        <taxon>Gammaproteobacteria</taxon>
        <taxon>Cellvibrionales</taxon>
        <taxon>Cellvibrionaceae</taxon>
        <taxon>Marinibactrum</taxon>
    </lineage>
</organism>
<feature type="transmembrane region" description="Helical" evidence="5">
    <location>
        <begin position="164"/>
        <end position="182"/>
    </location>
</feature>
<dbReference type="PANTHER" id="PTHR43826:SF3">
    <property type="entry name" value="GLUCOSE-6-PHOSPHATE EXCHANGER SLC37A4"/>
    <property type="match status" value="1"/>
</dbReference>
<dbReference type="EMBL" id="BSPD01000023">
    <property type="protein sequence ID" value="GLS25145.1"/>
    <property type="molecule type" value="Genomic_DNA"/>
</dbReference>
<evidence type="ECO:0000313" key="7">
    <source>
        <dbReference type="EMBL" id="GLS25145.1"/>
    </source>
</evidence>
<dbReference type="CDD" id="cd06174">
    <property type="entry name" value="MFS"/>
    <property type="match status" value="1"/>
</dbReference>
<protein>
    <submittedName>
        <fullName evidence="7">MFS transporter</fullName>
    </submittedName>
</protein>